<dbReference type="Pfam" id="PF12833">
    <property type="entry name" value="HTH_18"/>
    <property type="match status" value="1"/>
</dbReference>
<dbReference type="Proteomes" id="UP000318081">
    <property type="component" value="Chromosome"/>
</dbReference>
<dbReference type="InterPro" id="IPR037923">
    <property type="entry name" value="HTH-like"/>
</dbReference>
<keyword evidence="1" id="KW-0805">Transcription regulation</keyword>
<dbReference type="SMART" id="SM00342">
    <property type="entry name" value="HTH_ARAC"/>
    <property type="match status" value="1"/>
</dbReference>
<dbReference type="Gene3D" id="2.60.120.10">
    <property type="entry name" value="Jelly Rolls"/>
    <property type="match status" value="1"/>
</dbReference>
<evidence type="ECO:0000313" key="5">
    <source>
        <dbReference type="EMBL" id="QDV82423.1"/>
    </source>
</evidence>
<proteinExistence type="predicted"/>
<keyword evidence="3" id="KW-0804">Transcription</keyword>
<dbReference type="PRINTS" id="PR00032">
    <property type="entry name" value="HTHARAC"/>
</dbReference>
<dbReference type="Pfam" id="PF02311">
    <property type="entry name" value="AraC_binding"/>
    <property type="match status" value="1"/>
</dbReference>
<dbReference type="InterPro" id="IPR003313">
    <property type="entry name" value="AraC-bd"/>
</dbReference>
<evidence type="ECO:0000256" key="3">
    <source>
        <dbReference type="ARBA" id="ARBA00023163"/>
    </source>
</evidence>
<feature type="domain" description="HTH araC/xylS-type" evidence="4">
    <location>
        <begin position="201"/>
        <end position="299"/>
    </location>
</feature>
<evidence type="ECO:0000313" key="6">
    <source>
        <dbReference type="Proteomes" id="UP000318081"/>
    </source>
</evidence>
<reference evidence="5 6" key="1">
    <citation type="submission" date="2019-02" db="EMBL/GenBank/DDBJ databases">
        <title>Deep-cultivation of Planctomycetes and their phenomic and genomic characterization uncovers novel biology.</title>
        <authorList>
            <person name="Wiegand S."/>
            <person name="Jogler M."/>
            <person name="Boedeker C."/>
            <person name="Pinto D."/>
            <person name="Vollmers J."/>
            <person name="Rivas-Marin E."/>
            <person name="Kohn T."/>
            <person name="Peeters S.H."/>
            <person name="Heuer A."/>
            <person name="Rast P."/>
            <person name="Oberbeckmann S."/>
            <person name="Bunk B."/>
            <person name="Jeske O."/>
            <person name="Meyerdierks A."/>
            <person name="Storesund J.E."/>
            <person name="Kallscheuer N."/>
            <person name="Luecker S."/>
            <person name="Lage O.M."/>
            <person name="Pohl T."/>
            <person name="Merkel B.J."/>
            <person name="Hornburger P."/>
            <person name="Mueller R.-W."/>
            <person name="Bruemmer F."/>
            <person name="Labrenz M."/>
            <person name="Spormann A.M."/>
            <person name="Op den Camp H."/>
            <person name="Overmann J."/>
            <person name="Amann R."/>
            <person name="Jetten M.S.M."/>
            <person name="Mascher T."/>
            <person name="Medema M.H."/>
            <person name="Devos D.P."/>
            <person name="Kaster A.-K."/>
            <person name="Ovreas L."/>
            <person name="Rohde M."/>
            <person name="Galperin M.Y."/>
            <person name="Jogler C."/>
        </authorList>
    </citation>
    <scope>NUCLEOTIDE SEQUENCE [LARGE SCALE GENOMIC DNA]</scope>
    <source>
        <strain evidence="5 6">TBK1r</strain>
    </source>
</reference>
<sequence length="303" mass="33880">MWLVDGCPLAGVTDVNEIVAMPKQTLTDRALHENLPEWGVLVLESHHSPQFTMEWREHSFLKLVYVLRGRGVLEFQDRVHHFESGDLVIVPPMTANRITDAPDAASSLYVCCIDPSLFAFDDGLISRLRRGLVSGNPHFSNRVATQLRRMRHHQVSGDLTRPISMVASALRIVEWVMQLGQSTAGANVSRGRRSNDRAIIEDYVARLSTEFYEASTIDAAAASLGLSRRAFTKLFQEVTGSTWLTHVRRLAINHAKHQLAQTNLSIASVAFECGFNDLSTFYRQFKSQVGVSPKSYRQSIAAD</sequence>
<dbReference type="SUPFAM" id="SSF51215">
    <property type="entry name" value="Regulatory protein AraC"/>
    <property type="match status" value="1"/>
</dbReference>
<protein>
    <submittedName>
        <fullName evidence="5">HTH-type transcriptional activator RhaR</fullName>
    </submittedName>
</protein>
<dbReference type="InterPro" id="IPR009057">
    <property type="entry name" value="Homeodomain-like_sf"/>
</dbReference>
<organism evidence="5 6">
    <name type="scientific">Stieleria magnilauensis</name>
    <dbReference type="NCBI Taxonomy" id="2527963"/>
    <lineage>
        <taxon>Bacteria</taxon>
        <taxon>Pseudomonadati</taxon>
        <taxon>Planctomycetota</taxon>
        <taxon>Planctomycetia</taxon>
        <taxon>Pirellulales</taxon>
        <taxon>Pirellulaceae</taxon>
        <taxon>Stieleria</taxon>
    </lineage>
</organism>
<evidence type="ECO:0000256" key="2">
    <source>
        <dbReference type="ARBA" id="ARBA00023125"/>
    </source>
</evidence>
<dbReference type="PANTHER" id="PTHR43280:SF28">
    <property type="entry name" value="HTH-TYPE TRANSCRIPTIONAL ACTIVATOR RHAS"/>
    <property type="match status" value="1"/>
</dbReference>
<dbReference type="PROSITE" id="PS01124">
    <property type="entry name" value="HTH_ARAC_FAMILY_2"/>
    <property type="match status" value="1"/>
</dbReference>
<dbReference type="InterPro" id="IPR014710">
    <property type="entry name" value="RmlC-like_jellyroll"/>
</dbReference>
<name>A0ABX5XKA1_9BACT</name>
<dbReference type="Gene3D" id="1.10.10.60">
    <property type="entry name" value="Homeodomain-like"/>
    <property type="match status" value="2"/>
</dbReference>
<keyword evidence="2" id="KW-0238">DNA-binding</keyword>
<dbReference type="EMBL" id="CP036432">
    <property type="protein sequence ID" value="QDV82423.1"/>
    <property type="molecule type" value="Genomic_DNA"/>
</dbReference>
<keyword evidence="6" id="KW-1185">Reference proteome</keyword>
<dbReference type="PANTHER" id="PTHR43280">
    <property type="entry name" value="ARAC-FAMILY TRANSCRIPTIONAL REGULATOR"/>
    <property type="match status" value="1"/>
</dbReference>
<dbReference type="SUPFAM" id="SSF46689">
    <property type="entry name" value="Homeodomain-like"/>
    <property type="match status" value="1"/>
</dbReference>
<dbReference type="InterPro" id="IPR020449">
    <property type="entry name" value="Tscrpt_reg_AraC-type_HTH"/>
</dbReference>
<gene>
    <name evidence="5" type="primary">rhaR_2</name>
    <name evidence="5" type="ORF">TBK1r_13530</name>
</gene>
<accession>A0ABX5XKA1</accession>
<evidence type="ECO:0000256" key="1">
    <source>
        <dbReference type="ARBA" id="ARBA00023015"/>
    </source>
</evidence>
<dbReference type="InterPro" id="IPR018060">
    <property type="entry name" value="HTH_AraC"/>
</dbReference>
<evidence type="ECO:0000259" key="4">
    <source>
        <dbReference type="PROSITE" id="PS01124"/>
    </source>
</evidence>